<sequence length="144" mass="16338">MKPLVTFLLWSALASPAVAQDAALEAPVRRFFEGLSQLNDSLVRSTVTGDFQLLEVGEVWTLDTLLHHMAPMRGRGIRRENNFSFLRTEQQGNSAWASYHNTAVFSTAAGQQQTIRWLESVVLLRINGVWKIRMMHSTRIQDPK</sequence>
<keyword evidence="1" id="KW-0732">Signal</keyword>
<evidence type="ECO:0000256" key="1">
    <source>
        <dbReference type="SAM" id="SignalP"/>
    </source>
</evidence>
<evidence type="ECO:0000313" key="3">
    <source>
        <dbReference type="Proteomes" id="UP001501725"/>
    </source>
</evidence>
<dbReference type="SUPFAM" id="SSF54427">
    <property type="entry name" value="NTF2-like"/>
    <property type="match status" value="1"/>
</dbReference>
<dbReference type="Proteomes" id="UP001501725">
    <property type="component" value="Unassembled WGS sequence"/>
</dbReference>
<dbReference type="Gene3D" id="3.10.450.50">
    <property type="match status" value="1"/>
</dbReference>
<gene>
    <name evidence="2" type="ORF">GCM10023184_45930</name>
</gene>
<proteinExistence type="predicted"/>
<dbReference type="InterPro" id="IPR032710">
    <property type="entry name" value="NTF2-like_dom_sf"/>
</dbReference>
<dbReference type="EMBL" id="BAABGY010000019">
    <property type="protein sequence ID" value="GAA4344529.1"/>
    <property type="molecule type" value="Genomic_DNA"/>
</dbReference>
<evidence type="ECO:0008006" key="4">
    <source>
        <dbReference type="Google" id="ProtNLM"/>
    </source>
</evidence>
<organism evidence="2 3">
    <name type="scientific">Flaviaesturariibacter amylovorans</name>
    <dbReference type="NCBI Taxonomy" id="1084520"/>
    <lineage>
        <taxon>Bacteria</taxon>
        <taxon>Pseudomonadati</taxon>
        <taxon>Bacteroidota</taxon>
        <taxon>Chitinophagia</taxon>
        <taxon>Chitinophagales</taxon>
        <taxon>Chitinophagaceae</taxon>
        <taxon>Flaviaestuariibacter</taxon>
    </lineage>
</organism>
<name>A0ABP8HU76_9BACT</name>
<accession>A0ABP8HU76</accession>
<protein>
    <recommendedName>
        <fullName evidence="4">Nuclear transport factor 2 family protein</fullName>
    </recommendedName>
</protein>
<feature type="chain" id="PRO_5047477038" description="Nuclear transport factor 2 family protein" evidence="1">
    <location>
        <begin position="20"/>
        <end position="144"/>
    </location>
</feature>
<comment type="caution">
    <text evidence="2">The sequence shown here is derived from an EMBL/GenBank/DDBJ whole genome shotgun (WGS) entry which is preliminary data.</text>
</comment>
<keyword evidence="3" id="KW-1185">Reference proteome</keyword>
<dbReference type="RefSeq" id="WP_345258375.1">
    <property type="nucleotide sequence ID" value="NZ_BAABGY010000019.1"/>
</dbReference>
<feature type="signal peptide" evidence="1">
    <location>
        <begin position="1"/>
        <end position="19"/>
    </location>
</feature>
<reference evidence="3" key="1">
    <citation type="journal article" date="2019" name="Int. J. Syst. Evol. Microbiol.">
        <title>The Global Catalogue of Microorganisms (GCM) 10K type strain sequencing project: providing services to taxonomists for standard genome sequencing and annotation.</title>
        <authorList>
            <consortium name="The Broad Institute Genomics Platform"/>
            <consortium name="The Broad Institute Genome Sequencing Center for Infectious Disease"/>
            <person name="Wu L."/>
            <person name="Ma J."/>
        </authorList>
    </citation>
    <scope>NUCLEOTIDE SEQUENCE [LARGE SCALE GENOMIC DNA]</scope>
    <source>
        <strain evidence="3">JCM 17919</strain>
    </source>
</reference>
<evidence type="ECO:0000313" key="2">
    <source>
        <dbReference type="EMBL" id="GAA4344529.1"/>
    </source>
</evidence>